<evidence type="ECO:0000313" key="2">
    <source>
        <dbReference type="Proteomes" id="UP000257109"/>
    </source>
</evidence>
<reference evidence="1" key="1">
    <citation type="submission" date="2018-05" db="EMBL/GenBank/DDBJ databases">
        <title>Draft genome of Mucuna pruriens seed.</title>
        <authorList>
            <person name="Nnadi N.E."/>
            <person name="Vos R."/>
            <person name="Hasami M.H."/>
            <person name="Devisetty U.K."/>
            <person name="Aguiy J.C."/>
        </authorList>
    </citation>
    <scope>NUCLEOTIDE SEQUENCE [LARGE SCALE GENOMIC DNA]</scope>
    <source>
        <strain evidence="1">JCA_2017</strain>
    </source>
</reference>
<accession>A0A371G5D6</accession>
<evidence type="ECO:0000313" key="1">
    <source>
        <dbReference type="EMBL" id="RDX85737.1"/>
    </source>
</evidence>
<gene>
    <name evidence="1" type="ORF">CR513_33034</name>
</gene>
<name>A0A371G5D6_MUCPR</name>
<comment type="caution">
    <text evidence="1">The sequence shown here is derived from an EMBL/GenBank/DDBJ whole genome shotgun (WGS) entry which is preliminary data.</text>
</comment>
<sequence length="132" mass="14843">MIVDGTLATIAGSGSIPFPPLITLHNVLHIPNLSCNLLSIGKLNFNMNYHVIFYSHDCKFQELTLKRMIGSPKVILALIIYNTCSLNFSKIKIHLYLPVRLVNLLNIITQFIQLKDINHLILSPLSIVMFGD</sequence>
<feature type="non-terminal residue" evidence="1">
    <location>
        <position position="1"/>
    </location>
</feature>
<proteinExistence type="predicted"/>
<keyword evidence="2" id="KW-1185">Reference proteome</keyword>
<dbReference type="EMBL" id="QJKJ01006716">
    <property type="protein sequence ID" value="RDX85737.1"/>
    <property type="molecule type" value="Genomic_DNA"/>
</dbReference>
<protein>
    <submittedName>
        <fullName evidence="1">Uncharacterized protein</fullName>
    </submittedName>
</protein>
<organism evidence="1 2">
    <name type="scientific">Mucuna pruriens</name>
    <name type="common">Velvet bean</name>
    <name type="synonym">Dolichos pruriens</name>
    <dbReference type="NCBI Taxonomy" id="157652"/>
    <lineage>
        <taxon>Eukaryota</taxon>
        <taxon>Viridiplantae</taxon>
        <taxon>Streptophyta</taxon>
        <taxon>Embryophyta</taxon>
        <taxon>Tracheophyta</taxon>
        <taxon>Spermatophyta</taxon>
        <taxon>Magnoliopsida</taxon>
        <taxon>eudicotyledons</taxon>
        <taxon>Gunneridae</taxon>
        <taxon>Pentapetalae</taxon>
        <taxon>rosids</taxon>
        <taxon>fabids</taxon>
        <taxon>Fabales</taxon>
        <taxon>Fabaceae</taxon>
        <taxon>Papilionoideae</taxon>
        <taxon>50 kb inversion clade</taxon>
        <taxon>NPAAA clade</taxon>
        <taxon>indigoferoid/millettioid clade</taxon>
        <taxon>Phaseoleae</taxon>
        <taxon>Mucuna</taxon>
    </lineage>
</organism>
<dbReference type="AlphaFoldDB" id="A0A371G5D6"/>
<dbReference type="Proteomes" id="UP000257109">
    <property type="component" value="Unassembled WGS sequence"/>
</dbReference>
<dbReference type="OrthoDB" id="1938972at2759"/>